<dbReference type="SUPFAM" id="SSF57850">
    <property type="entry name" value="RING/U-box"/>
    <property type="match status" value="1"/>
</dbReference>
<evidence type="ECO:0000256" key="1">
    <source>
        <dbReference type="ARBA" id="ARBA00022017"/>
    </source>
</evidence>
<dbReference type="SMART" id="SM00184">
    <property type="entry name" value="RING"/>
    <property type="match status" value="1"/>
</dbReference>
<dbReference type="OrthoDB" id="21204at2759"/>
<dbReference type="GO" id="GO:0004842">
    <property type="term" value="F:ubiquitin-protein transferase activity"/>
    <property type="evidence" value="ECO:0007669"/>
    <property type="project" value="TreeGrafter"/>
</dbReference>
<evidence type="ECO:0000256" key="4">
    <source>
        <dbReference type="ARBA" id="ARBA00022833"/>
    </source>
</evidence>
<dbReference type="InterPro" id="IPR001841">
    <property type="entry name" value="Znf_RING"/>
</dbReference>
<organism evidence="7">
    <name type="scientific">Hydra vulgaris</name>
    <name type="common">Hydra</name>
    <name type="synonym">Hydra attenuata</name>
    <dbReference type="NCBI Taxonomy" id="6087"/>
    <lineage>
        <taxon>Eukaryota</taxon>
        <taxon>Metazoa</taxon>
        <taxon>Cnidaria</taxon>
        <taxon>Hydrozoa</taxon>
        <taxon>Hydroidolina</taxon>
        <taxon>Anthoathecata</taxon>
        <taxon>Aplanulata</taxon>
        <taxon>Hydridae</taxon>
        <taxon>Hydra</taxon>
    </lineage>
</organism>
<dbReference type="Pfam" id="PF13920">
    <property type="entry name" value="zf-C3HC4_3"/>
    <property type="match status" value="1"/>
</dbReference>
<keyword evidence="4" id="KW-0862">Zinc</keyword>
<dbReference type="PROSITE" id="PS00518">
    <property type="entry name" value="ZF_RING_1"/>
    <property type="match status" value="1"/>
</dbReference>
<proteinExistence type="evidence at transcript level"/>
<dbReference type="InterPro" id="IPR043400">
    <property type="entry name" value="RING-HC_RNF141"/>
</dbReference>
<protein>
    <recommendedName>
        <fullName evidence="1">RING finger protein 141</fullName>
    </recommendedName>
</protein>
<feature type="non-terminal residue" evidence="7">
    <location>
        <position position="1"/>
    </location>
</feature>
<evidence type="ECO:0000259" key="6">
    <source>
        <dbReference type="PROSITE" id="PS50089"/>
    </source>
</evidence>
<dbReference type="CDD" id="cd16545">
    <property type="entry name" value="RING-HC_RNF141"/>
    <property type="match status" value="1"/>
</dbReference>
<accession>T2M8R3</accession>
<dbReference type="AlphaFoldDB" id="T2M8R3"/>
<evidence type="ECO:0000256" key="3">
    <source>
        <dbReference type="ARBA" id="ARBA00022771"/>
    </source>
</evidence>
<dbReference type="Gene3D" id="3.30.40.10">
    <property type="entry name" value="Zinc/RING finger domain, C3HC4 (zinc finger)"/>
    <property type="match status" value="1"/>
</dbReference>
<dbReference type="InterPro" id="IPR013083">
    <property type="entry name" value="Znf_RING/FYVE/PHD"/>
</dbReference>
<dbReference type="EMBL" id="HAAD01002204">
    <property type="protein sequence ID" value="CDG68436.1"/>
    <property type="molecule type" value="mRNA"/>
</dbReference>
<dbReference type="PANTHER" id="PTHR12109:SF3">
    <property type="entry name" value="RING FINGER PROTEIN 141"/>
    <property type="match status" value="1"/>
</dbReference>
<evidence type="ECO:0000256" key="2">
    <source>
        <dbReference type="ARBA" id="ARBA00022723"/>
    </source>
</evidence>
<evidence type="ECO:0000313" key="7">
    <source>
        <dbReference type="EMBL" id="CDG68436.1"/>
    </source>
</evidence>
<reference evidence="7" key="1">
    <citation type="journal article" date="2013" name="Genome Biol. Evol.">
        <title>Punctuated emergences of genetic and phenotypic innovations in eumetazoan, bilaterian, euteleostome, and hominidae ancestors.</title>
        <authorList>
            <person name="Wenger Y."/>
            <person name="Galliot B."/>
        </authorList>
    </citation>
    <scope>NUCLEOTIDE SEQUENCE</scope>
    <source>
        <tissue evidence="7">Whole animals</tissue>
    </source>
</reference>
<keyword evidence="3 5" id="KW-0863">Zinc-finger</keyword>
<dbReference type="GO" id="GO:0051865">
    <property type="term" value="P:protein autoubiquitination"/>
    <property type="evidence" value="ECO:0007669"/>
    <property type="project" value="TreeGrafter"/>
</dbReference>
<sequence>CFFFTLFFFCMGQDISKEFFSKIPQRIKDELHLAHFELKRDLSQISKEAATIKDVALISFPHIREIVANLNSILENYCVNDKEKVVFGLRNVEESFFWKAFIKIICFKIDVEENTIKVARVLNLHQFWKLRASLLCEVKFKYNLISDGFEIVNHSDIDSEEEHPRATMDLSSQHDVDFPERFTFSTVLKRLTEVSENIDECMICMDNKIEVSLKCAHSFCAPCISKWNNGSHSCPICRDLIFSAEEFWEFVDIPSAREMNKELLALAVGS</sequence>
<dbReference type="GO" id="GO:0008270">
    <property type="term" value="F:zinc ion binding"/>
    <property type="evidence" value="ECO:0007669"/>
    <property type="project" value="UniProtKB-KW"/>
</dbReference>
<gene>
    <name evidence="7" type="primary">RNF141</name>
</gene>
<dbReference type="InterPro" id="IPR017907">
    <property type="entry name" value="Znf_RING_CS"/>
</dbReference>
<dbReference type="InterPro" id="IPR047126">
    <property type="entry name" value="RNF141-like"/>
</dbReference>
<dbReference type="PANTHER" id="PTHR12109">
    <property type="entry name" value="RING FINGER PROTEIN 141-RELATED"/>
    <property type="match status" value="1"/>
</dbReference>
<evidence type="ECO:0000256" key="5">
    <source>
        <dbReference type="PROSITE-ProRule" id="PRU00175"/>
    </source>
</evidence>
<keyword evidence="2" id="KW-0479">Metal-binding</keyword>
<dbReference type="PROSITE" id="PS50089">
    <property type="entry name" value="ZF_RING_2"/>
    <property type="match status" value="1"/>
</dbReference>
<feature type="domain" description="RING-type" evidence="6">
    <location>
        <begin position="201"/>
        <end position="238"/>
    </location>
</feature>
<name>T2M8R3_HYDVU</name>